<dbReference type="InterPro" id="IPR045990">
    <property type="entry name" value="DUF5946"/>
</dbReference>
<sequence>MGMPGSSAHPAGPGQPPDPVVIDPCPGCGLVVGPIDGPRHPYIGSSPGCWSLHIELMTSLKPADRAIGQLAGDTYAVQHPGIPERRAVQSVCVHLISLGAQLERGWPAAKAPDLVNRAIGHPDWWVWLDPPTPLGSIRVDQVVAATDAVERDRLVHAWADDLWRAYEPHHRQVLQWIDTLLGPAGGRGGRRR</sequence>
<accession>A0A4U6QF03</accession>
<dbReference type="EMBL" id="SZZH01000003">
    <property type="protein sequence ID" value="TKV58559.1"/>
    <property type="molecule type" value="Genomic_DNA"/>
</dbReference>
<dbReference type="AlphaFoldDB" id="A0A4U6QF03"/>
<evidence type="ECO:0000256" key="1">
    <source>
        <dbReference type="SAM" id="MobiDB-lite"/>
    </source>
</evidence>
<proteinExistence type="predicted"/>
<name>A0A4U6QF03_9ACTN</name>
<evidence type="ECO:0000313" key="3">
    <source>
        <dbReference type="Proteomes" id="UP000306985"/>
    </source>
</evidence>
<keyword evidence="3" id="KW-1185">Reference proteome</keyword>
<dbReference type="RefSeq" id="WP_137450222.1">
    <property type="nucleotide sequence ID" value="NZ_SZZH01000003.1"/>
</dbReference>
<evidence type="ECO:0000313" key="2">
    <source>
        <dbReference type="EMBL" id="TKV58559.1"/>
    </source>
</evidence>
<feature type="region of interest" description="Disordered" evidence="1">
    <location>
        <begin position="1"/>
        <end position="20"/>
    </location>
</feature>
<comment type="caution">
    <text evidence="2">The sequence shown here is derived from an EMBL/GenBank/DDBJ whole genome shotgun (WGS) entry which is preliminary data.</text>
</comment>
<organism evidence="2 3">
    <name type="scientific">Nakamurella flava</name>
    <dbReference type="NCBI Taxonomy" id="2576308"/>
    <lineage>
        <taxon>Bacteria</taxon>
        <taxon>Bacillati</taxon>
        <taxon>Actinomycetota</taxon>
        <taxon>Actinomycetes</taxon>
        <taxon>Nakamurellales</taxon>
        <taxon>Nakamurellaceae</taxon>
        <taxon>Nakamurella</taxon>
    </lineage>
</organism>
<dbReference type="Proteomes" id="UP000306985">
    <property type="component" value="Unassembled WGS sequence"/>
</dbReference>
<protein>
    <submittedName>
        <fullName evidence="2">Uncharacterized protein</fullName>
    </submittedName>
</protein>
<dbReference type="Pfam" id="PF19371">
    <property type="entry name" value="DUF5946"/>
    <property type="match status" value="1"/>
</dbReference>
<dbReference type="OrthoDB" id="531380at2"/>
<reference evidence="2 3" key="1">
    <citation type="submission" date="2019-05" db="EMBL/GenBank/DDBJ databases">
        <title>Nakamurella sp. N5BH11, whole genome shotgun sequence.</title>
        <authorList>
            <person name="Tuo L."/>
        </authorList>
    </citation>
    <scope>NUCLEOTIDE SEQUENCE [LARGE SCALE GENOMIC DNA]</scope>
    <source>
        <strain evidence="2 3">N5BH11</strain>
    </source>
</reference>
<gene>
    <name evidence="2" type="ORF">FDO65_13525</name>
</gene>